<evidence type="ECO:0000256" key="1">
    <source>
        <dbReference type="SAM" id="Phobius"/>
    </source>
</evidence>
<feature type="transmembrane region" description="Helical" evidence="1">
    <location>
        <begin position="92"/>
        <end position="113"/>
    </location>
</feature>
<dbReference type="EMBL" id="JBCLUF010000001">
    <property type="protein sequence ID" value="MEY8661403.1"/>
    <property type="molecule type" value="Genomic_DNA"/>
</dbReference>
<sequence>MAKKIDKQIYRTKNVKKILFFLLETLSVCGYLFCLYAGITAKFPFLNEYTEGNIRDGSGGYLWEVLGMLFWTGAISFIFISNKFCHKESKITLLFIMIPYLILIIISFIRAIFIDQVV</sequence>
<feature type="transmembrane region" description="Helical" evidence="1">
    <location>
        <begin position="61"/>
        <end position="80"/>
    </location>
</feature>
<keyword evidence="1" id="KW-0812">Transmembrane</keyword>
<name>A0ABV4DMN5_9LACO</name>
<protein>
    <submittedName>
        <fullName evidence="2">Uncharacterized protein</fullName>
    </submittedName>
</protein>
<comment type="caution">
    <text evidence="2">The sequence shown here is derived from an EMBL/GenBank/DDBJ whole genome shotgun (WGS) entry which is preliminary data.</text>
</comment>
<gene>
    <name evidence="2" type="ORF">AALT52_00635</name>
</gene>
<feature type="transmembrane region" description="Helical" evidence="1">
    <location>
        <begin position="20"/>
        <end position="41"/>
    </location>
</feature>
<dbReference type="RefSeq" id="WP_369939922.1">
    <property type="nucleotide sequence ID" value="NZ_JBCLUF010000001.1"/>
</dbReference>
<keyword evidence="1" id="KW-0472">Membrane</keyword>
<dbReference type="Proteomes" id="UP001565236">
    <property type="component" value="Unassembled WGS sequence"/>
</dbReference>
<evidence type="ECO:0000313" key="2">
    <source>
        <dbReference type="EMBL" id="MEY8661403.1"/>
    </source>
</evidence>
<keyword evidence="1" id="KW-1133">Transmembrane helix</keyword>
<accession>A0ABV4DMN5</accession>
<reference evidence="2 3" key="1">
    <citation type="submission" date="2024-03" db="EMBL/GenBank/DDBJ databases">
        <title>Mouse gut bacterial collection (mGBC) of GemPharmatech.</title>
        <authorList>
            <person name="He Y."/>
            <person name="Dong L."/>
            <person name="Wu D."/>
            <person name="Gao X."/>
            <person name="Lin Z."/>
        </authorList>
    </citation>
    <scope>NUCLEOTIDE SEQUENCE [LARGE SCALE GENOMIC DNA]</scope>
    <source>
        <strain evidence="2 3">15-30</strain>
    </source>
</reference>
<proteinExistence type="predicted"/>
<keyword evidence="3" id="KW-1185">Reference proteome</keyword>
<evidence type="ECO:0000313" key="3">
    <source>
        <dbReference type="Proteomes" id="UP001565236"/>
    </source>
</evidence>
<organism evidence="2 3">
    <name type="scientific">Ligilactobacillus faecis</name>
    <dbReference type="NCBI Taxonomy" id="762833"/>
    <lineage>
        <taxon>Bacteria</taxon>
        <taxon>Bacillati</taxon>
        <taxon>Bacillota</taxon>
        <taxon>Bacilli</taxon>
        <taxon>Lactobacillales</taxon>
        <taxon>Lactobacillaceae</taxon>
        <taxon>Ligilactobacillus</taxon>
    </lineage>
</organism>